<name>A0A378RMD3_MYROD</name>
<dbReference type="GO" id="GO:0033194">
    <property type="term" value="P:response to hydroperoxide"/>
    <property type="evidence" value="ECO:0007669"/>
    <property type="project" value="TreeGrafter"/>
</dbReference>
<evidence type="ECO:0000313" key="2">
    <source>
        <dbReference type="EMBL" id="QQT98645.1"/>
    </source>
</evidence>
<gene>
    <name evidence="3" type="primary">yaaA</name>
    <name evidence="2" type="ORF">I6I88_10460</name>
    <name evidence="3" type="ORF">NCTC11179_01415</name>
</gene>
<dbReference type="Proteomes" id="UP000596202">
    <property type="component" value="Chromosome"/>
</dbReference>
<dbReference type="HAMAP" id="MF_00652">
    <property type="entry name" value="UPF0246"/>
    <property type="match status" value="1"/>
</dbReference>
<evidence type="ECO:0000313" key="4">
    <source>
        <dbReference type="Proteomes" id="UP000255024"/>
    </source>
</evidence>
<dbReference type="EMBL" id="CP068108">
    <property type="protein sequence ID" value="QQT98645.1"/>
    <property type="molecule type" value="Genomic_DNA"/>
</dbReference>
<accession>A0A378RMD3</accession>
<dbReference type="InterPro" id="IPR005583">
    <property type="entry name" value="YaaA"/>
</dbReference>
<dbReference type="OrthoDB" id="9777133at2"/>
<dbReference type="GeneID" id="93528080"/>
<keyword evidence="4" id="KW-1185">Reference proteome</keyword>
<protein>
    <recommendedName>
        <fullName evidence="1">UPF0246 protein I6I88_10460</fullName>
    </recommendedName>
</protein>
<dbReference type="PANTHER" id="PTHR30283:SF4">
    <property type="entry name" value="PEROXIDE STRESS RESISTANCE PROTEIN YAAA"/>
    <property type="match status" value="1"/>
</dbReference>
<reference evidence="2 5" key="2">
    <citation type="submission" date="2021-01" db="EMBL/GenBank/DDBJ databases">
        <title>FDA dAtabase for Regulatory Grade micrObial Sequences (FDA-ARGOS): Supporting development and validation of Infectious Disease Dx tests.</title>
        <authorList>
            <person name="Sproer C."/>
            <person name="Gronow S."/>
            <person name="Severitt S."/>
            <person name="Schroder I."/>
            <person name="Tallon L."/>
            <person name="Sadzewicz L."/>
            <person name="Zhao X."/>
            <person name="Boylan J."/>
            <person name="Ott S."/>
            <person name="Bowen H."/>
            <person name="Vavikolanu K."/>
            <person name="Mehta A."/>
            <person name="Aluvathingal J."/>
            <person name="Nadendla S."/>
            <person name="Lowell S."/>
            <person name="Myers T."/>
            <person name="Yan Y."/>
            <person name="Sichtig H."/>
        </authorList>
    </citation>
    <scope>NUCLEOTIDE SEQUENCE [LARGE SCALE GENOMIC DNA]</scope>
    <source>
        <strain evidence="2 5">FDAARGOS_1131</strain>
    </source>
</reference>
<evidence type="ECO:0000313" key="5">
    <source>
        <dbReference type="Proteomes" id="UP000596202"/>
    </source>
</evidence>
<dbReference type="Pfam" id="PF03883">
    <property type="entry name" value="H2O2_YaaD"/>
    <property type="match status" value="1"/>
</dbReference>
<organism evidence="3 4">
    <name type="scientific">Myroides odoratus</name>
    <name type="common">Flavobacterium odoratum</name>
    <dbReference type="NCBI Taxonomy" id="256"/>
    <lineage>
        <taxon>Bacteria</taxon>
        <taxon>Pseudomonadati</taxon>
        <taxon>Bacteroidota</taxon>
        <taxon>Flavobacteriia</taxon>
        <taxon>Flavobacteriales</taxon>
        <taxon>Flavobacteriaceae</taxon>
        <taxon>Myroides</taxon>
    </lineage>
</organism>
<dbReference type="Proteomes" id="UP000255024">
    <property type="component" value="Unassembled WGS sequence"/>
</dbReference>
<proteinExistence type="inferred from homology"/>
<dbReference type="RefSeq" id="WP_002985660.1">
    <property type="nucleotide sequence ID" value="NZ_CP068107.1"/>
</dbReference>
<dbReference type="EMBL" id="UGQL01000001">
    <property type="protein sequence ID" value="STZ27878.1"/>
    <property type="molecule type" value="Genomic_DNA"/>
</dbReference>
<dbReference type="NCBIfam" id="NF002542">
    <property type="entry name" value="PRK02101.1-3"/>
    <property type="match status" value="1"/>
</dbReference>
<sequence>MKIVVSPAKSLDYNTKVPFTATTEPLFVKESKIINGVLKEKTPVELMELMKISSNLAELNWQRNQERNYKKNKKNEADFRQAVYAFSGDVYVGLDAYTLSEDKIERLQNSLRILSGLYGILRPLDEIEPYRLEMGTKMPIGDKANLPAFWKPIIVDYLNKEMEEGEVLVNLASNEYFSAIDQKKLKAPIVVPEFKELRDGKLKTISFYAKKARGMMVRYIIDHNIQDVEGLKRFNLDGYAWSESESTANNLIFTR</sequence>
<comment type="similarity">
    <text evidence="1">Belongs to the UPF0246 family.</text>
</comment>
<dbReference type="AlphaFoldDB" id="A0A378RMD3"/>
<evidence type="ECO:0000256" key="1">
    <source>
        <dbReference type="HAMAP-Rule" id="MF_00652"/>
    </source>
</evidence>
<reference evidence="3 4" key="1">
    <citation type="submission" date="2018-06" db="EMBL/GenBank/DDBJ databases">
        <authorList>
            <consortium name="Pathogen Informatics"/>
            <person name="Doyle S."/>
        </authorList>
    </citation>
    <scope>NUCLEOTIDE SEQUENCE [LARGE SCALE GENOMIC DNA]</scope>
    <source>
        <strain evidence="3 4">NCTC11179</strain>
    </source>
</reference>
<evidence type="ECO:0000313" key="3">
    <source>
        <dbReference type="EMBL" id="STZ27878.1"/>
    </source>
</evidence>
<dbReference type="GO" id="GO:0005829">
    <property type="term" value="C:cytosol"/>
    <property type="evidence" value="ECO:0007669"/>
    <property type="project" value="TreeGrafter"/>
</dbReference>
<dbReference type="PANTHER" id="PTHR30283">
    <property type="entry name" value="PEROXIDE STRESS RESPONSE PROTEIN YAAA"/>
    <property type="match status" value="1"/>
</dbReference>